<comment type="caution">
    <text evidence="4">The sequence shown here is derived from an EMBL/GenBank/DDBJ whole genome shotgun (WGS) entry which is preliminary data.</text>
</comment>
<dbReference type="InterPro" id="IPR020806">
    <property type="entry name" value="PKS_PP-bd"/>
</dbReference>
<feature type="transmembrane region" description="Helical" evidence="2">
    <location>
        <begin position="1509"/>
        <end position="1528"/>
    </location>
</feature>
<feature type="transmembrane region" description="Helical" evidence="2">
    <location>
        <begin position="1231"/>
        <end position="1251"/>
    </location>
</feature>
<evidence type="ECO:0000259" key="3">
    <source>
        <dbReference type="PROSITE" id="PS50075"/>
    </source>
</evidence>
<feature type="transmembrane region" description="Helical" evidence="2">
    <location>
        <begin position="1007"/>
        <end position="1030"/>
    </location>
</feature>
<keyword evidence="2" id="KW-0472">Membrane</keyword>
<feature type="compositionally biased region" description="Polar residues" evidence="1">
    <location>
        <begin position="15"/>
        <end position="38"/>
    </location>
</feature>
<feature type="domain" description="Carrier" evidence="3">
    <location>
        <begin position="857"/>
        <end position="933"/>
    </location>
</feature>
<keyword evidence="2" id="KW-1133">Transmembrane helix</keyword>
<sequence length="1774" mass="195592">MHPGIVPYSPKPNFVGSSGQPPSPARSMQSHHSTTAVSTGHYKAHPLRGGNSPSLVSPIVSACKHLLQPNGSIIGNDVAKAVLPNFSDLCSALPVQSFGKRPALYGVDGIRRPITHERIRDFILKEFGPSLHEFGFGRGQRIALVLPNGPELALAILAVAHWASCVPLNANGAVSELKKDLQHCSAKMIIGMGTSDSAAIQDMARALNIPFYGLVASDEEVGIFRLLPMSLPNKVPIGVAQQANAVYEHTLMMIQSGDSADAASCCGTVSTAKQQLGYGSNNVPYSLERLATYNYLSNDHEDEVLVLFTSGTTGNKKLVPHKLGDMMIAAAVIAVSWNLNPDDINCNLMPLFHVGGIVRQVFAPILSAGSVICCPSFDAHLFWQLLLGQHPGVGTTLPGSFTWYYAAPTMHQVILGNIPCVTDGSDDNMLGSPGTQIPDPIFVKTCEGGRRHLRMIANAAGGLLPSLAQELRATFGANVLPSYGMTECMPISSPPYNYELTKPGTSGVAVGPQITIFNNNFEVLPPGKEGNICVRGRPCFRGYGITGAMHSLSSGGHGPQKAPRALLEGGWFNTGDLGYLDEDGYLYITGRSKEVINRGGEIVSPLEVEEEIVQHPSIQACAAFSAPHSVLQEAVGIVLVHKPGVRRLDLPTLHEFLQDRLAPAKWPQCIVYMNALPKSHTNKLLRVKLGQRLNLPELNDNMFPVERTFEATCPPQGTLVGVSIPSVAVTVDLEYIQAILRQELQIFEDISHQHNGGNGILLAPPDLSNDSLQQTIQPRRQLLVTSHPSRIGSVTVHVYNVKPEDVIHTAQRVFDAYLRPSHVCSYTSEISLQNIKKYPENTDAVACILNGDGTKKIITDPMVRRMQELVQDLINLDCLPAPDSSFFHVGGSSLLASQMASRIRKAYNVDFSGTDVFRHNTCISMAHRVQAQLPEFKSLANSSMESGSTKSISSNSNNNNNSRESSTPAGKATSKRCSVDLQNIPLELNPMKPETGCFGTLFQLFPLFGFFPLYQFSRFFLFFMSLLAILHKTPGEHNILKFIFTVVAFHFMWTLITPLIFVLIKWIVIGKYKEGRYPIWGRYYLRWWFVDICRKVIGRGVWGSHNVLLCMYYRMLGAKIGSGTRISLEAEVAEYDLVTIGDDAKIEYSTVRAFGVDNGTMILGKVSIGDRSSVGVRSVVAPYTSVPSDAHVGPGTSSYEITYNDNRHVKYNRYAFPEPALWIKLLVGSPIVFFVNTISHIPAMTVLYMLVSMHLRDRNGGFQDVGDLMRWLCEPKRIPYYVGIRIARSLLAPFFYMFTAILVKWIIIGKFQRGPRNVSNQWTLLRHWLAATLFSRENMQEVTDLLGRHYETVSVLYRLLGAKVGKRVFWPGHQFVFSGEFDLLEVGDDVVFGSRSVVLCSTMESSEKVIFCAGSNVSDNTIVLPGGIIGKNAVLASNTVCPPNRYMPEASIYLGSRGGEPIVLEPGTERDAKEVMLSTNVKESELQLVGDDTTLRPFGKAVYKREATYFVWPCFFMILYRFACNILFETIHALPLLGSLHITGGIFYGFPIANRDYDSIDYSASVLYGTMFGAYLLTHAVRIFICLAVEIAAKWMLMGRRSQGRYNWDTSNYGQNWELYQILTCIRKLHRTTILDFLAGSPYLNAYFRCLGSSIGKDCCLYPAGADPFMPEPDMVKFGDRCVIDMASIVSHLNTRGNFELVRIVMEDHVTLRCRSRIQQGVFMETGAMLMEKSLALTGEVLDADTVWQGAPASKVYGYERGVSTSNGAYTTLV</sequence>
<name>A0A9K3KRG2_9STRA</name>
<gene>
    <name evidence="4" type="ORF">IV203_016423</name>
</gene>
<dbReference type="InterPro" id="IPR025110">
    <property type="entry name" value="AMP-bd_C"/>
</dbReference>
<dbReference type="EMBL" id="JAGRRH010000020">
    <property type="protein sequence ID" value="KAG7347718.1"/>
    <property type="molecule type" value="Genomic_DNA"/>
</dbReference>
<evidence type="ECO:0000313" key="5">
    <source>
        <dbReference type="Proteomes" id="UP000693970"/>
    </source>
</evidence>
<reference evidence="4" key="2">
    <citation type="submission" date="2021-04" db="EMBL/GenBank/DDBJ databases">
        <authorList>
            <person name="Podell S."/>
        </authorList>
    </citation>
    <scope>NUCLEOTIDE SEQUENCE</scope>
    <source>
        <strain evidence="4">Hildebrandi</strain>
    </source>
</reference>
<organism evidence="4 5">
    <name type="scientific">Nitzschia inconspicua</name>
    <dbReference type="NCBI Taxonomy" id="303405"/>
    <lineage>
        <taxon>Eukaryota</taxon>
        <taxon>Sar</taxon>
        <taxon>Stramenopiles</taxon>
        <taxon>Ochrophyta</taxon>
        <taxon>Bacillariophyta</taxon>
        <taxon>Bacillariophyceae</taxon>
        <taxon>Bacillariophycidae</taxon>
        <taxon>Bacillariales</taxon>
        <taxon>Bacillariaceae</taxon>
        <taxon>Nitzschia</taxon>
    </lineage>
</organism>
<dbReference type="Proteomes" id="UP000693970">
    <property type="component" value="Unassembled WGS sequence"/>
</dbReference>
<keyword evidence="2" id="KW-0812">Transmembrane</keyword>
<evidence type="ECO:0000256" key="2">
    <source>
        <dbReference type="SAM" id="Phobius"/>
    </source>
</evidence>
<feature type="transmembrane region" description="Helical" evidence="2">
    <location>
        <begin position="1533"/>
        <end position="1552"/>
    </location>
</feature>
<dbReference type="Pfam" id="PF00550">
    <property type="entry name" value="PP-binding"/>
    <property type="match status" value="1"/>
</dbReference>
<dbReference type="GO" id="GO:0031956">
    <property type="term" value="F:medium-chain fatty acid-CoA ligase activity"/>
    <property type="evidence" value="ECO:0007669"/>
    <property type="project" value="TreeGrafter"/>
</dbReference>
<dbReference type="GO" id="GO:0006631">
    <property type="term" value="P:fatty acid metabolic process"/>
    <property type="evidence" value="ECO:0007669"/>
    <property type="project" value="TreeGrafter"/>
</dbReference>
<feature type="region of interest" description="Disordered" evidence="1">
    <location>
        <begin position="1"/>
        <end position="48"/>
    </location>
</feature>
<dbReference type="InterPro" id="IPR000873">
    <property type="entry name" value="AMP-dep_synth/lig_dom"/>
</dbReference>
<dbReference type="PANTHER" id="PTHR43201">
    <property type="entry name" value="ACYL-COA SYNTHETASE"/>
    <property type="match status" value="1"/>
</dbReference>
<dbReference type="Pfam" id="PF13193">
    <property type="entry name" value="AMP-binding_C"/>
    <property type="match status" value="1"/>
</dbReference>
<protein>
    <submittedName>
        <fullName evidence="4">AMP-binding enzyme</fullName>
    </submittedName>
</protein>
<feature type="transmembrane region" description="Helical" evidence="2">
    <location>
        <begin position="1572"/>
        <end position="1593"/>
    </location>
</feature>
<evidence type="ECO:0000313" key="4">
    <source>
        <dbReference type="EMBL" id="KAG7347718.1"/>
    </source>
</evidence>
<dbReference type="Pfam" id="PF00501">
    <property type="entry name" value="AMP-binding"/>
    <property type="match status" value="1"/>
</dbReference>
<keyword evidence="5" id="KW-1185">Reference proteome</keyword>
<proteinExistence type="predicted"/>
<feature type="transmembrane region" description="Helical" evidence="2">
    <location>
        <begin position="1286"/>
        <end position="1307"/>
    </location>
</feature>
<dbReference type="GO" id="GO:0031177">
    <property type="term" value="F:phosphopantetheine binding"/>
    <property type="evidence" value="ECO:0007669"/>
    <property type="project" value="InterPro"/>
</dbReference>
<dbReference type="InterPro" id="IPR009081">
    <property type="entry name" value="PP-bd_ACP"/>
</dbReference>
<dbReference type="SMART" id="SM00823">
    <property type="entry name" value="PKS_PP"/>
    <property type="match status" value="1"/>
</dbReference>
<evidence type="ECO:0000256" key="1">
    <source>
        <dbReference type="SAM" id="MobiDB-lite"/>
    </source>
</evidence>
<dbReference type="PROSITE" id="PS50075">
    <property type="entry name" value="CARRIER"/>
    <property type="match status" value="1"/>
</dbReference>
<feature type="region of interest" description="Disordered" evidence="1">
    <location>
        <begin position="944"/>
        <end position="974"/>
    </location>
</feature>
<reference evidence="4" key="1">
    <citation type="journal article" date="2021" name="Sci. Rep.">
        <title>Diploid genomic architecture of Nitzschia inconspicua, an elite biomass production diatom.</title>
        <authorList>
            <person name="Oliver A."/>
            <person name="Podell S."/>
            <person name="Pinowska A."/>
            <person name="Traller J.C."/>
            <person name="Smith S.R."/>
            <person name="McClure R."/>
            <person name="Beliaev A."/>
            <person name="Bohutskyi P."/>
            <person name="Hill E.A."/>
            <person name="Rabines A."/>
            <person name="Zheng H."/>
            <person name="Allen L.Z."/>
            <person name="Kuo A."/>
            <person name="Grigoriev I.V."/>
            <person name="Allen A.E."/>
            <person name="Hazlebeck D."/>
            <person name="Allen E.E."/>
        </authorList>
    </citation>
    <scope>NUCLEOTIDE SEQUENCE</scope>
    <source>
        <strain evidence="4">Hildebrandi</strain>
    </source>
</reference>
<dbReference type="OrthoDB" id="39469at2759"/>
<accession>A0A9K3KRG2</accession>
<dbReference type="PANTHER" id="PTHR43201:SF10">
    <property type="entry name" value="CARRIER DOMAIN-CONTAINING PROTEIN"/>
    <property type="match status" value="1"/>
</dbReference>
<feature type="transmembrane region" description="Helical" evidence="2">
    <location>
        <begin position="1042"/>
        <end position="1068"/>
    </location>
</feature>
<feature type="compositionally biased region" description="Low complexity" evidence="1">
    <location>
        <begin position="946"/>
        <end position="966"/>
    </location>
</feature>